<keyword evidence="1" id="KW-0472">Membrane</keyword>
<dbReference type="Proteomes" id="UP000029050">
    <property type="component" value="Unassembled WGS sequence"/>
</dbReference>
<sequence length="108" mass="12473">MRHQYRWRNNWQLIRGSLRLRQSCDADKAGTYRSWLRRRMQGLSRQYYVFDARWRMLAAEPEAGMATAEYAVVLIAATGFAGLLVAILKSGEVRELLVTIIRQALNIG</sequence>
<dbReference type="eggNOG" id="ENOG5033B4A">
    <property type="taxonomic scope" value="Bacteria"/>
</dbReference>
<name>A0A087CFC4_9BIFI</name>
<dbReference type="STRING" id="218140.BPSY_0822"/>
<evidence type="ECO:0000313" key="3">
    <source>
        <dbReference type="Proteomes" id="UP000029050"/>
    </source>
</evidence>
<gene>
    <name evidence="2" type="ORF">BPSY_0822</name>
</gene>
<accession>A0A087CFC4</accession>
<evidence type="ECO:0000313" key="2">
    <source>
        <dbReference type="EMBL" id="KFI81974.1"/>
    </source>
</evidence>
<dbReference type="AlphaFoldDB" id="A0A087CFC4"/>
<dbReference type="RefSeq" id="WP_238556801.1">
    <property type="nucleotide sequence ID" value="NZ_JBDNLK010000005.1"/>
</dbReference>
<proteinExistence type="predicted"/>
<organism evidence="2 3">
    <name type="scientific">Bifidobacterium psychraerophilum</name>
    <dbReference type="NCBI Taxonomy" id="218140"/>
    <lineage>
        <taxon>Bacteria</taxon>
        <taxon>Bacillati</taxon>
        <taxon>Actinomycetota</taxon>
        <taxon>Actinomycetes</taxon>
        <taxon>Bifidobacteriales</taxon>
        <taxon>Bifidobacteriaceae</taxon>
        <taxon>Bifidobacterium</taxon>
    </lineage>
</organism>
<dbReference type="InterPro" id="IPR025338">
    <property type="entry name" value="DUF4244"/>
</dbReference>
<keyword evidence="1" id="KW-1133">Transmembrane helix</keyword>
<keyword evidence="1" id="KW-0812">Transmembrane</keyword>
<dbReference type="GeneID" id="98301244"/>
<comment type="caution">
    <text evidence="2">The sequence shown here is derived from an EMBL/GenBank/DDBJ whole genome shotgun (WGS) entry which is preliminary data.</text>
</comment>
<protein>
    <recommendedName>
        <fullName evidence="4">DUF4244 domain-containing protein</fullName>
    </recommendedName>
</protein>
<feature type="transmembrane region" description="Helical" evidence="1">
    <location>
        <begin position="70"/>
        <end position="88"/>
    </location>
</feature>
<dbReference type="Pfam" id="PF14029">
    <property type="entry name" value="DUF4244"/>
    <property type="match status" value="1"/>
</dbReference>
<evidence type="ECO:0008006" key="4">
    <source>
        <dbReference type="Google" id="ProtNLM"/>
    </source>
</evidence>
<dbReference type="EMBL" id="JGZI01000009">
    <property type="protein sequence ID" value="KFI81974.1"/>
    <property type="molecule type" value="Genomic_DNA"/>
</dbReference>
<keyword evidence="3" id="KW-1185">Reference proteome</keyword>
<reference evidence="2 3" key="1">
    <citation type="submission" date="2014-03" db="EMBL/GenBank/DDBJ databases">
        <title>Genomics of Bifidobacteria.</title>
        <authorList>
            <person name="Ventura M."/>
            <person name="Milani C."/>
            <person name="Lugli G.A."/>
        </authorList>
    </citation>
    <scope>NUCLEOTIDE SEQUENCE [LARGE SCALE GENOMIC DNA]</scope>
    <source>
        <strain evidence="2 3">LMG 21775</strain>
    </source>
</reference>
<evidence type="ECO:0000256" key="1">
    <source>
        <dbReference type="SAM" id="Phobius"/>
    </source>
</evidence>